<evidence type="ECO:0000313" key="2">
    <source>
        <dbReference type="Proteomes" id="UP000054270"/>
    </source>
</evidence>
<name>A0A0D2MFY0_HYPSF</name>
<dbReference type="AlphaFoldDB" id="A0A0D2MFY0"/>
<dbReference type="OrthoDB" id="3359616at2759"/>
<reference evidence="2" key="1">
    <citation type="submission" date="2014-04" db="EMBL/GenBank/DDBJ databases">
        <title>Evolutionary Origins and Diversification of the Mycorrhizal Mutualists.</title>
        <authorList>
            <consortium name="DOE Joint Genome Institute"/>
            <consortium name="Mycorrhizal Genomics Consortium"/>
            <person name="Kohler A."/>
            <person name="Kuo A."/>
            <person name="Nagy L.G."/>
            <person name="Floudas D."/>
            <person name="Copeland A."/>
            <person name="Barry K.W."/>
            <person name="Cichocki N."/>
            <person name="Veneault-Fourrey C."/>
            <person name="LaButti K."/>
            <person name="Lindquist E.A."/>
            <person name="Lipzen A."/>
            <person name="Lundell T."/>
            <person name="Morin E."/>
            <person name="Murat C."/>
            <person name="Riley R."/>
            <person name="Ohm R."/>
            <person name="Sun H."/>
            <person name="Tunlid A."/>
            <person name="Henrissat B."/>
            <person name="Grigoriev I.V."/>
            <person name="Hibbett D.S."/>
            <person name="Martin F."/>
        </authorList>
    </citation>
    <scope>NUCLEOTIDE SEQUENCE [LARGE SCALE GENOMIC DNA]</scope>
    <source>
        <strain evidence="2">FD-334 SS-4</strain>
    </source>
</reference>
<evidence type="ECO:0000313" key="1">
    <source>
        <dbReference type="EMBL" id="KJA22518.1"/>
    </source>
</evidence>
<keyword evidence="2" id="KW-1185">Reference proteome</keyword>
<dbReference type="Proteomes" id="UP000054270">
    <property type="component" value="Unassembled WGS sequence"/>
</dbReference>
<dbReference type="EMBL" id="KN817549">
    <property type="protein sequence ID" value="KJA22518.1"/>
    <property type="molecule type" value="Genomic_DNA"/>
</dbReference>
<gene>
    <name evidence="1" type="ORF">HYPSUDRAFT_40902</name>
</gene>
<organism evidence="1 2">
    <name type="scientific">Hypholoma sublateritium (strain FD-334 SS-4)</name>
    <dbReference type="NCBI Taxonomy" id="945553"/>
    <lineage>
        <taxon>Eukaryota</taxon>
        <taxon>Fungi</taxon>
        <taxon>Dikarya</taxon>
        <taxon>Basidiomycota</taxon>
        <taxon>Agaricomycotina</taxon>
        <taxon>Agaricomycetes</taxon>
        <taxon>Agaricomycetidae</taxon>
        <taxon>Agaricales</taxon>
        <taxon>Agaricineae</taxon>
        <taxon>Strophariaceae</taxon>
        <taxon>Hypholoma</taxon>
    </lineage>
</organism>
<accession>A0A0D2MFY0</accession>
<protein>
    <submittedName>
        <fullName evidence="1">Uncharacterized protein</fullName>
    </submittedName>
</protein>
<proteinExistence type="predicted"/>
<sequence length="59" mass="6464">MSTQTITYDDRNTNALHYSGTWFLTGTWSDASGDSGTLSSTNDLSAYVSFVRIDLPLVL</sequence>